<evidence type="ECO:0000256" key="3">
    <source>
        <dbReference type="ARBA" id="ARBA00023163"/>
    </source>
</evidence>
<dbReference type="SMART" id="SM00100">
    <property type="entry name" value="cNMP"/>
    <property type="match status" value="1"/>
</dbReference>
<dbReference type="Gene3D" id="2.60.120.10">
    <property type="entry name" value="Jelly Rolls"/>
    <property type="match status" value="1"/>
</dbReference>
<accession>A0A919S7R6</accession>
<dbReference type="InterPro" id="IPR014710">
    <property type="entry name" value="RmlC-like_jellyroll"/>
</dbReference>
<dbReference type="GO" id="GO:0005829">
    <property type="term" value="C:cytosol"/>
    <property type="evidence" value="ECO:0007669"/>
    <property type="project" value="TreeGrafter"/>
</dbReference>
<dbReference type="InterPro" id="IPR018490">
    <property type="entry name" value="cNMP-bd_dom_sf"/>
</dbReference>
<dbReference type="PROSITE" id="PS50042">
    <property type="entry name" value="CNMP_BINDING_3"/>
    <property type="match status" value="1"/>
</dbReference>
<comment type="caution">
    <text evidence="6">The sequence shown here is derived from an EMBL/GenBank/DDBJ whole genome shotgun (WGS) entry which is preliminary data.</text>
</comment>
<dbReference type="PANTHER" id="PTHR24567">
    <property type="entry name" value="CRP FAMILY TRANSCRIPTIONAL REGULATORY PROTEIN"/>
    <property type="match status" value="1"/>
</dbReference>
<dbReference type="PANTHER" id="PTHR24567:SF68">
    <property type="entry name" value="DNA-BINDING TRANSCRIPTIONAL DUAL REGULATOR CRP"/>
    <property type="match status" value="1"/>
</dbReference>
<dbReference type="InterPro" id="IPR036390">
    <property type="entry name" value="WH_DNA-bd_sf"/>
</dbReference>
<dbReference type="InterPro" id="IPR000595">
    <property type="entry name" value="cNMP-bd_dom"/>
</dbReference>
<dbReference type="SUPFAM" id="SSF51206">
    <property type="entry name" value="cAMP-binding domain-like"/>
    <property type="match status" value="1"/>
</dbReference>
<protein>
    <submittedName>
        <fullName evidence="6">Crp/Fnr family transcriptional regulator</fullName>
    </submittedName>
</protein>
<evidence type="ECO:0000313" key="6">
    <source>
        <dbReference type="EMBL" id="GIM66411.1"/>
    </source>
</evidence>
<keyword evidence="3" id="KW-0804">Transcription</keyword>
<dbReference type="InterPro" id="IPR036388">
    <property type="entry name" value="WH-like_DNA-bd_sf"/>
</dbReference>
<dbReference type="AlphaFoldDB" id="A0A919S7R6"/>
<dbReference type="EMBL" id="BOQP01000001">
    <property type="protein sequence ID" value="GIM66411.1"/>
    <property type="molecule type" value="Genomic_DNA"/>
</dbReference>
<keyword evidence="7" id="KW-1185">Reference proteome</keyword>
<gene>
    <name evidence="6" type="ORF">Aco04nite_01830</name>
</gene>
<evidence type="ECO:0000256" key="2">
    <source>
        <dbReference type="ARBA" id="ARBA00023125"/>
    </source>
</evidence>
<dbReference type="GO" id="GO:0003677">
    <property type="term" value="F:DNA binding"/>
    <property type="evidence" value="ECO:0007669"/>
    <property type="project" value="UniProtKB-KW"/>
</dbReference>
<proteinExistence type="predicted"/>
<keyword evidence="2" id="KW-0238">DNA-binding</keyword>
<dbReference type="Pfam" id="PF00027">
    <property type="entry name" value="cNMP_binding"/>
    <property type="match status" value="1"/>
</dbReference>
<sequence>MMGGVILGDVAQTLPPFPPTTLLGRLDPATRDRILALGVRRTVAAGTPLLTEDATETHVIVLRHALTKVSARMADGRQALLDIRVSGDLIGETAALNGTPRMATVTACTTSSFNVIHLHEFRPFLRDNPEAALAVAGTVADRLRRSNRTRVDFASYPVKVRLARVLSEIAEMHGLPVPAGIQLGVHLTQTELAGLCSAAEVSLQKAMRELRAAGLVDTGYRRVIVLQPAALRELADL</sequence>
<dbReference type="GO" id="GO:0003700">
    <property type="term" value="F:DNA-binding transcription factor activity"/>
    <property type="evidence" value="ECO:0007669"/>
    <property type="project" value="TreeGrafter"/>
</dbReference>
<evidence type="ECO:0000256" key="1">
    <source>
        <dbReference type="ARBA" id="ARBA00023015"/>
    </source>
</evidence>
<dbReference type="InterPro" id="IPR050397">
    <property type="entry name" value="Env_Response_Regulators"/>
</dbReference>
<feature type="domain" description="HTH crp-type" evidence="5">
    <location>
        <begin position="156"/>
        <end position="229"/>
    </location>
</feature>
<dbReference type="Pfam" id="PF13545">
    <property type="entry name" value="HTH_Crp_2"/>
    <property type="match status" value="1"/>
</dbReference>
<evidence type="ECO:0000313" key="7">
    <source>
        <dbReference type="Proteomes" id="UP000680865"/>
    </source>
</evidence>
<organism evidence="6 7">
    <name type="scientific">Winogradskya consettensis</name>
    <dbReference type="NCBI Taxonomy" id="113560"/>
    <lineage>
        <taxon>Bacteria</taxon>
        <taxon>Bacillati</taxon>
        <taxon>Actinomycetota</taxon>
        <taxon>Actinomycetes</taxon>
        <taxon>Micromonosporales</taxon>
        <taxon>Micromonosporaceae</taxon>
        <taxon>Winogradskya</taxon>
    </lineage>
</organism>
<dbReference type="Gene3D" id="1.10.10.10">
    <property type="entry name" value="Winged helix-like DNA-binding domain superfamily/Winged helix DNA-binding domain"/>
    <property type="match status" value="1"/>
</dbReference>
<dbReference type="Proteomes" id="UP000680865">
    <property type="component" value="Unassembled WGS sequence"/>
</dbReference>
<name>A0A919S7R6_9ACTN</name>
<dbReference type="InterPro" id="IPR012318">
    <property type="entry name" value="HTH_CRP"/>
</dbReference>
<evidence type="ECO:0000259" key="4">
    <source>
        <dbReference type="PROSITE" id="PS50042"/>
    </source>
</evidence>
<dbReference type="SUPFAM" id="SSF46785">
    <property type="entry name" value="Winged helix' DNA-binding domain"/>
    <property type="match status" value="1"/>
</dbReference>
<reference evidence="6" key="1">
    <citation type="submission" date="2021-03" db="EMBL/GenBank/DDBJ databases">
        <title>Whole genome shotgun sequence of Actinoplanes consettensis NBRC 14913.</title>
        <authorList>
            <person name="Komaki H."/>
            <person name="Tamura T."/>
        </authorList>
    </citation>
    <scope>NUCLEOTIDE SEQUENCE</scope>
    <source>
        <strain evidence="6">NBRC 14913</strain>
    </source>
</reference>
<keyword evidence="1" id="KW-0805">Transcription regulation</keyword>
<dbReference type="PROSITE" id="PS51063">
    <property type="entry name" value="HTH_CRP_2"/>
    <property type="match status" value="1"/>
</dbReference>
<evidence type="ECO:0000259" key="5">
    <source>
        <dbReference type="PROSITE" id="PS51063"/>
    </source>
</evidence>
<feature type="domain" description="Cyclic nucleotide-binding" evidence="4">
    <location>
        <begin position="22"/>
        <end position="130"/>
    </location>
</feature>
<dbReference type="CDD" id="cd00038">
    <property type="entry name" value="CAP_ED"/>
    <property type="match status" value="1"/>
</dbReference>